<evidence type="ECO:0000256" key="3">
    <source>
        <dbReference type="PROSITE-ProRule" id="PRU00339"/>
    </source>
</evidence>
<name>A0A916BCZ8_9PROT</name>
<dbReference type="InterPro" id="IPR050498">
    <property type="entry name" value="Ycf3"/>
</dbReference>
<dbReference type="GO" id="GO:0009279">
    <property type="term" value="C:cell outer membrane"/>
    <property type="evidence" value="ECO:0007669"/>
    <property type="project" value="TreeGrafter"/>
</dbReference>
<dbReference type="EMBL" id="CAJNBL010000005">
    <property type="protein sequence ID" value="CAE6695911.1"/>
    <property type="molecule type" value="Genomic_DNA"/>
</dbReference>
<proteinExistence type="predicted"/>
<protein>
    <submittedName>
        <fullName evidence="4">TPR_REGION domain-containing protein</fullName>
    </submittedName>
</protein>
<accession>A0A916BCZ8</accession>
<evidence type="ECO:0000256" key="2">
    <source>
        <dbReference type="ARBA" id="ARBA00022803"/>
    </source>
</evidence>
<dbReference type="AlphaFoldDB" id="A0A916BCZ8"/>
<dbReference type="SMART" id="SM00028">
    <property type="entry name" value="TPR"/>
    <property type="match status" value="3"/>
</dbReference>
<dbReference type="Gene3D" id="1.25.40.10">
    <property type="entry name" value="Tetratricopeptide repeat domain"/>
    <property type="match status" value="1"/>
</dbReference>
<dbReference type="Proteomes" id="UP000675882">
    <property type="component" value="Unassembled WGS sequence"/>
</dbReference>
<evidence type="ECO:0000256" key="1">
    <source>
        <dbReference type="ARBA" id="ARBA00022737"/>
    </source>
</evidence>
<keyword evidence="2 3" id="KW-0802">TPR repeat</keyword>
<dbReference type="SUPFAM" id="SSF48452">
    <property type="entry name" value="TPR-like"/>
    <property type="match status" value="1"/>
</dbReference>
<evidence type="ECO:0000313" key="4">
    <source>
        <dbReference type="EMBL" id="CAE6695911.1"/>
    </source>
</evidence>
<sequence>MDSEQFYVSAWFAQGVAFDNVEQYADAVEAYRRALRIKPDYIDAWYNLGVCYSNLKKYGLAVLSYEEAVRLDPDRASAWFNLGVAYYYLDKRDKVREIYQVLRKLDLAMAEEFSKAVFTEFRINPSAHFSSPPDI</sequence>
<dbReference type="Pfam" id="PF00515">
    <property type="entry name" value="TPR_1"/>
    <property type="match status" value="2"/>
</dbReference>
<dbReference type="PROSITE" id="PS50293">
    <property type="entry name" value="TPR_REGION"/>
    <property type="match status" value="2"/>
</dbReference>
<feature type="repeat" description="TPR" evidence="3">
    <location>
        <begin position="8"/>
        <end position="41"/>
    </location>
</feature>
<dbReference type="Pfam" id="PF13174">
    <property type="entry name" value="TPR_6"/>
    <property type="match status" value="1"/>
</dbReference>
<dbReference type="PANTHER" id="PTHR44858">
    <property type="entry name" value="TETRATRICOPEPTIDE REPEAT PROTEIN 6"/>
    <property type="match status" value="1"/>
</dbReference>
<organism evidence="4 5">
    <name type="scientific">Candidatus Nitrotoga fabula</name>
    <dbReference type="NCBI Taxonomy" id="2182327"/>
    <lineage>
        <taxon>Bacteria</taxon>
        <taxon>Pseudomonadati</taxon>
        <taxon>Pseudomonadota</taxon>
        <taxon>Betaproteobacteria</taxon>
        <taxon>Nitrosomonadales</taxon>
        <taxon>Gallionellaceae</taxon>
        <taxon>Candidatus Nitrotoga</taxon>
    </lineage>
</organism>
<dbReference type="GO" id="GO:0046813">
    <property type="term" value="P:receptor-mediated virion attachment to host cell"/>
    <property type="evidence" value="ECO:0007669"/>
    <property type="project" value="TreeGrafter"/>
</dbReference>
<dbReference type="InterPro" id="IPR011990">
    <property type="entry name" value="TPR-like_helical_dom_sf"/>
</dbReference>
<evidence type="ECO:0000313" key="5">
    <source>
        <dbReference type="Proteomes" id="UP000675882"/>
    </source>
</evidence>
<keyword evidence="1" id="KW-0677">Repeat</keyword>
<dbReference type="RefSeq" id="WP_213035230.1">
    <property type="nucleotide sequence ID" value="NZ_CAJNBL010000005.1"/>
</dbReference>
<gene>
    <name evidence="4" type="ORF">NTGZN8_130211</name>
</gene>
<dbReference type="InterPro" id="IPR019734">
    <property type="entry name" value="TPR_rpt"/>
</dbReference>
<dbReference type="PROSITE" id="PS50005">
    <property type="entry name" value="TPR"/>
    <property type="match status" value="2"/>
</dbReference>
<feature type="repeat" description="TPR" evidence="3">
    <location>
        <begin position="42"/>
        <end position="75"/>
    </location>
</feature>
<reference evidence="4" key="1">
    <citation type="submission" date="2021-02" db="EMBL/GenBank/DDBJ databases">
        <authorList>
            <person name="Han P."/>
        </authorList>
    </citation>
    <scope>NUCLEOTIDE SEQUENCE</scope>
    <source>
        <strain evidence="4">Candidatus Nitrotoga sp. ZN8</strain>
    </source>
</reference>
<dbReference type="PANTHER" id="PTHR44858:SF1">
    <property type="entry name" value="UDP-N-ACETYLGLUCOSAMINE--PEPTIDE N-ACETYLGLUCOSAMINYLTRANSFERASE SPINDLY-RELATED"/>
    <property type="match status" value="1"/>
</dbReference>
<comment type="caution">
    <text evidence="4">The sequence shown here is derived from an EMBL/GenBank/DDBJ whole genome shotgun (WGS) entry which is preliminary data.</text>
</comment>
<keyword evidence="5" id="KW-1185">Reference proteome</keyword>